<gene>
    <name evidence="2" type="ORF">ABE41_001140</name>
</gene>
<dbReference type="GO" id="GO:0046872">
    <property type="term" value="F:metal ion binding"/>
    <property type="evidence" value="ECO:0007669"/>
    <property type="project" value="InterPro"/>
</dbReference>
<dbReference type="EMBL" id="CP016761">
    <property type="protein sequence ID" value="ANX10633.1"/>
    <property type="molecule type" value="Genomic_DNA"/>
</dbReference>
<dbReference type="GO" id="GO:0031419">
    <property type="term" value="F:cobalamin binding"/>
    <property type="evidence" value="ECO:0007669"/>
    <property type="project" value="InterPro"/>
</dbReference>
<dbReference type="PROSITE" id="PS51332">
    <property type="entry name" value="B12_BINDING"/>
    <property type="match status" value="1"/>
</dbReference>
<dbReference type="AlphaFoldDB" id="A0A1B1YZK9"/>
<dbReference type="RefSeq" id="WP_066285699.1">
    <property type="nucleotide sequence ID" value="NZ_CP016761.1"/>
</dbReference>
<protein>
    <submittedName>
        <fullName evidence="2">Cobalamin-binding protein</fullName>
    </submittedName>
</protein>
<feature type="domain" description="B12-binding" evidence="1">
    <location>
        <begin position="87"/>
        <end position="214"/>
    </location>
</feature>
<dbReference type="InterPro" id="IPR036724">
    <property type="entry name" value="Cobalamin-bd_sf"/>
</dbReference>
<dbReference type="Pfam" id="PF02607">
    <property type="entry name" value="B12-binding_2"/>
    <property type="match status" value="1"/>
</dbReference>
<dbReference type="Gene3D" id="1.10.1240.10">
    <property type="entry name" value="Methionine synthase domain"/>
    <property type="match status" value="1"/>
</dbReference>
<organism evidence="2 3">
    <name type="scientific">Fictibacillus arsenicus</name>
    <dbReference type="NCBI Taxonomy" id="255247"/>
    <lineage>
        <taxon>Bacteria</taxon>
        <taxon>Bacillati</taxon>
        <taxon>Bacillota</taxon>
        <taxon>Bacilli</taxon>
        <taxon>Bacillales</taxon>
        <taxon>Fictibacillaceae</taxon>
        <taxon>Fictibacillus</taxon>
    </lineage>
</organism>
<dbReference type="InterPro" id="IPR006158">
    <property type="entry name" value="Cobalamin-bd"/>
</dbReference>
<evidence type="ECO:0000313" key="3">
    <source>
        <dbReference type="Proteomes" id="UP000077412"/>
    </source>
</evidence>
<dbReference type="SUPFAM" id="SSF52242">
    <property type="entry name" value="Cobalamin (vitamin B12)-binding domain"/>
    <property type="match status" value="1"/>
</dbReference>
<dbReference type="InterPro" id="IPR036594">
    <property type="entry name" value="Meth_synthase_dom"/>
</dbReference>
<evidence type="ECO:0000259" key="1">
    <source>
        <dbReference type="PROSITE" id="PS51332"/>
    </source>
</evidence>
<dbReference type="KEGG" id="far:ABE41_001140"/>
<dbReference type="Proteomes" id="UP000077412">
    <property type="component" value="Chromosome"/>
</dbReference>
<accession>A0A1B1YZK9</accession>
<dbReference type="STRING" id="255247.ABE41_001140"/>
<proteinExistence type="predicted"/>
<dbReference type="InterPro" id="IPR003759">
    <property type="entry name" value="Cbl-bd_cap"/>
</dbReference>
<dbReference type="Gene3D" id="3.40.50.280">
    <property type="entry name" value="Cobalamin-binding domain"/>
    <property type="match status" value="1"/>
</dbReference>
<name>A0A1B1YZK9_9BACL</name>
<sequence length="214" mass="24727">MAISDVEKLARLFLDGNHAEAMRFIKQQPNQSRMVLFRDLFTPAMYFIGELWENNEISVADEHLATGVCDFVLSRLFRVSEEKMSGNNKAMFMCLQGEQHYLGIKMIKSLFEERDWETKYYGASLPLEYALKSALQWKPEVIGLSVSIVYNLPVLKNYVRTLATLPHKPVILIGGRLAKKYDLEPYSNNQGIIINNLEQAEKWLDEYVEKRINA</sequence>
<dbReference type="Pfam" id="PF02310">
    <property type="entry name" value="B12-binding"/>
    <property type="match status" value="1"/>
</dbReference>
<evidence type="ECO:0000313" key="2">
    <source>
        <dbReference type="EMBL" id="ANX10633.1"/>
    </source>
</evidence>
<reference evidence="2 3" key="1">
    <citation type="submission" date="2016-08" db="EMBL/GenBank/DDBJ databases">
        <title>Complete genome sequence of Fictibacillus arsenicus G25-54, a strain with toxicity to nematodes and a potential arsenic-resistance activity.</title>
        <authorList>
            <person name="Zheng Z."/>
        </authorList>
    </citation>
    <scope>NUCLEOTIDE SEQUENCE [LARGE SCALE GENOMIC DNA]</scope>
    <source>
        <strain evidence="2 3">G25-54</strain>
    </source>
</reference>
<dbReference type="CDD" id="cd02065">
    <property type="entry name" value="B12-binding_like"/>
    <property type="match status" value="1"/>
</dbReference>
<keyword evidence="3" id="KW-1185">Reference proteome</keyword>